<evidence type="ECO:0000259" key="6">
    <source>
        <dbReference type="PROSITE" id="PS50111"/>
    </source>
</evidence>
<sequence>MSFRPSIRSRLTVFVLALLLMLGGLGAFVFLLKERISYSIRHAQDLASMSVLADEINYRRLQVRVNFLNSMATLSTSRMGEDEARRLVSDKSSAIDQVGRQVAQLSRMAGAKGGDLAQVGTQLEESYSVWREGHAQLDRAFLEAARALATRRGREELARLDQHISRMVAVSDAFGVLSERTADRFGQEETSALESVDRMYNEFAHRSLLVIGLIILLTLLTGYWVTSSISRIVGLASEAMARLEAGELDVQLDPGLLQGDDEMGVMARSIRSTADRIRGQVLETRAVAKGIESLSVTASAVASQLAASAEENYASLAESSTSMEEIKATAKTTAKKMEDASELTKRGLELVIATHEAATALLDAIERIRERMGFLSDTIVTLNDKTREIMDVADTVEDLAEQSNLLAVNAAVEAAKAQEAGRGFAVVASEIKSMAEQSKAQAKEVKRKLGEVQRATSAAVMATEQGVKATNEASRHTEPVRSAMDQMARHLGEIAQMSTQTLRANQDLFLGVDQVNQAMEQIRSTSRDNTEAIKELESATLDLKAASYNLTKVLEVYRI</sequence>
<dbReference type="Gene3D" id="1.10.287.950">
    <property type="entry name" value="Methyl-accepting chemotaxis protein"/>
    <property type="match status" value="1"/>
</dbReference>
<dbReference type="GO" id="GO:0016020">
    <property type="term" value="C:membrane"/>
    <property type="evidence" value="ECO:0007669"/>
    <property type="project" value="InterPro"/>
</dbReference>
<dbReference type="AlphaFoldDB" id="D1B8J2"/>
<keyword evidence="5" id="KW-0472">Membrane</keyword>
<name>D1B8J2_THEAS</name>
<dbReference type="PANTHER" id="PTHR32089:SF112">
    <property type="entry name" value="LYSOZYME-LIKE PROTEIN-RELATED"/>
    <property type="match status" value="1"/>
</dbReference>
<dbReference type="STRING" id="525903.Taci_0358"/>
<keyword evidence="5" id="KW-1133">Transmembrane helix</keyword>
<dbReference type="InterPro" id="IPR004090">
    <property type="entry name" value="Chemotax_Me-accpt_rcpt"/>
</dbReference>
<feature type="transmembrane region" description="Helical" evidence="5">
    <location>
        <begin position="208"/>
        <end position="225"/>
    </location>
</feature>
<evidence type="ECO:0000256" key="4">
    <source>
        <dbReference type="SAM" id="Coils"/>
    </source>
</evidence>
<keyword evidence="4" id="KW-0175">Coiled coil</keyword>
<dbReference type="PROSITE" id="PS50111">
    <property type="entry name" value="CHEMOTAXIS_TRANSDUC_2"/>
    <property type="match status" value="1"/>
</dbReference>
<dbReference type="KEGG" id="tai:Taci_0358"/>
<feature type="coiled-coil region" evidence="4">
    <location>
        <begin position="428"/>
        <end position="455"/>
    </location>
</feature>
<comment type="similarity">
    <text evidence="2">Belongs to the methyl-accepting chemotaxis (MCP) protein family.</text>
</comment>
<dbReference type="Pfam" id="PF00015">
    <property type="entry name" value="MCPsignal"/>
    <property type="match status" value="1"/>
</dbReference>
<dbReference type="SMART" id="SM00283">
    <property type="entry name" value="MA"/>
    <property type="match status" value="1"/>
</dbReference>
<evidence type="ECO:0000256" key="5">
    <source>
        <dbReference type="SAM" id="Phobius"/>
    </source>
</evidence>
<feature type="transmembrane region" description="Helical" evidence="5">
    <location>
        <begin position="12"/>
        <end position="32"/>
    </location>
</feature>
<dbReference type="PANTHER" id="PTHR32089">
    <property type="entry name" value="METHYL-ACCEPTING CHEMOTAXIS PROTEIN MCPB"/>
    <property type="match status" value="1"/>
</dbReference>
<evidence type="ECO:0000256" key="1">
    <source>
        <dbReference type="ARBA" id="ARBA00023224"/>
    </source>
</evidence>
<evidence type="ECO:0000313" key="9">
    <source>
        <dbReference type="Proteomes" id="UP000002030"/>
    </source>
</evidence>
<dbReference type="Gene3D" id="6.10.340.10">
    <property type="match status" value="1"/>
</dbReference>
<keyword evidence="5" id="KW-0812">Transmembrane</keyword>
<dbReference type="InterPro" id="IPR004089">
    <property type="entry name" value="MCPsignal_dom"/>
</dbReference>
<dbReference type="HOGENOM" id="CLU_000445_107_27_0"/>
<dbReference type="OrthoDB" id="1062at2"/>
<proteinExistence type="inferred from homology"/>
<protein>
    <submittedName>
        <fullName evidence="8">Methyl-accepting chemotaxis sensory transducer</fullName>
    </submittedName>
</protein>
<feature type="domain" description="HAMP" evidence="7">
    <location>
        <begin position="227"/>
        <end position="282"/>
    </location>
</feature>
<dbReference type="Proteomes" id="UP000002030">
    <property type="component" value="Chromosome"/>
</dbReference>
<dbReference type="SUPFAM" id="SSF58104">
    <property type="entry name" value="Methyl-accepting chemotaxis protein (MCP) signaling domain"/>
    <property type="match status" value="1"/>
</dbReference>
<dbReference type="SMART" id="SM00304">
    <property type="entry name" value="HAMP"/>
    <property type="match status" value="1"/>
</dbReference>
<evidence type="ECO:0000256" key="3">
    <source>
        <dbReference type="PROSITE-ProRule" id="PRU00284"/>
    </source>
</evidence>
<evidence type="ECO:0000256" key="2">
    <source>
        <dbReference type="ARBA" id="ARBA00029447"/>
    </source>
</evidence>
<dbReference type="PRINTS" id="PR00260">
    <property type="entry name" value="CHEMTRNSDUCR"/>
</dbReference>
<dbReference type="EMBL" id="CP001818">
    <property type="protein sequence ID" value="ACZ18595.1"/>
    <property type="molecule type" value="Genomic_DNA"/>
</dbReference>
<dbReference type="RefSeq" id="WP_012869111.1">
    <property type="nucleotide sequence ID" value="NC_013522.1"/>
</dbReference>
<dbReference type="InterPro" id="IPR003660">
    <property type="entry name" value="HAMP_dom"/>
</dbReference>
<dbReference type="EnsemblBacteria" id="ACZ18595">
    <property type="protein sequence ID" value="ACZ18595"/>
    <property type="gene ID" value="Taci_0358"/>
</dbReference>
<gene>
    <name evidence="8" type="ordered locus">Taci_0358</name>
</gene>
<dbReference type="eggNOG" id="COG0840">
    <property type="taxonomic scope" value="Bacteria"/>
</dbReference>
<dbReference type="CDD" id="cd06225">
    <property type="entry name" value="HAMP"/>
    <property type="match status" value="1"/>
</dbReference>
<evidence type="ECO:0000259" key="7">
    <source>
        <dbReference type="PROSITE" id="PS50885"/>
    </source>
</evidence>
<reference evidence="8 9" key="1">
    <citation type="journal article" date="2009" name="Stand. Genomic Sci.">
        <title>Complete genome sequence of Thermanaerovibrio acidaminovorans type strain (Su883).</title>
        <authorList>
            <person name="Chovatia M."/>
            <person name="Sikorski J."/>
            <person name="Schroder M."/>
            <person name="Lapidus A."/>
            <person name="Nolan M."/>
            <person name="Tice H."/>
            <person name="Glavina Del Rio T."/>
            <person name="Copeland A."/>
            <person name="Cheng J.F."/>
            <person name="Lucas S."/>
            <person name="Chen F."/>
            <person name="Bruce D."/>
            <person name="Goodwin L."/>
            <person name="Pitluck S."/>
            <person name="Ivanova N."/>
            <person name="Mavromatis K."/>
            <person name="Ovchinnikova G."/>
            <person name="Pati A."/>
            <person name="Chen A."/>
            <person name="Palaniappan K."/>
            <person name="Land M."/>
            <person name="Hauser L."/>
            <person name="Chang Y.J."/>
            <person name="Jeffries C.D."/>
            <person name="Chain P."/>
            <person name="Saunders E."/>
            <person name="Detter J.C."/>
            <person name="Brettin T."/>
            <person name="Rohde M."/>
            <person name="Goker M."/>
            <person name="Spring S."/>
            <person name="Bristow J."/>
            <person name="Markowitz V."/>
            <person name="Hugenholtz P."/>
            <person name="Kyrpides N.C."/>
            <person name="Klenk H.P."/>
            <person name="Eisen J.A."/>
        </authorList>
    </citation>
    <scope>NUCLEOTIDE SEQUENCE [LARGE SCALE GENOMIC DNA]</scope>
    <source>
        <strain evidence="9">ATCC 49978 / DSM 6589 / Su883</strain>
    </source>
</reference>
<organism evidence="8 9">
    <name type="scientific">Thermanaerovibrio acidaminovorans (strain ATCC 49978 / DSM 6589 / Su883)</name>
    <name type="common">Selenomonas acidaminovorans</name>
    <dbReference type="NCBI Taxonomy" id="525903"/>
    <lineage>
        <taxon>Bacteria</taxon>
        <taxon>Thermotogati</taxon>
        <taxon>Synergistota</taxon>
        <taxon>Synergistia</taxon>
        <taxon>Synergistales</taxon>
        <taxon>Synergistaceae</taxon>
        <taxon>Thermanaerovibrio</taxon>
    </lineage>
</organism>
<dbReference type="PROSITE" id="PS50885">
    <property type="entry name" value="HAMP"/>
    <property type="match status" value="1"/>
</dbReference>
<accession>D1B8J2</accession>
<dbReference type="GO" id="GO:0004888">
    <property type="term" value="F:transmembrane signaling receptor activity"/>
    <property type="evidence" value="ECO:0007669"/>
    <property type="project" value="InterPro"/>
</dbReference>
<dbReference type="GO" id="GO:0007165">
    <property type="term" value="P:signal transduction"/>
    <property type="evidence" value="ECO:0007669"/>
    <property type="project" value="UniProtKB-KW"/>
</dbReference>
<keyword evidence="9" id="KW-1185">Reference proteome</keyword>
<keyword evidence="1 3" id="KW-0807">Transducer</keyword>
<dbReference type="GO" id="GO:0006935">
    <property type="term" value="P:chemotaxis"/>
    <property type="evidence" value="ECO:0007669"/>
    <property type="project" value="InterPro"/>
</dbReference>
<evidence type="ECO:0000313" key="8">
    <source>
        <dbReference type="EMBL" id="ACZ18595.1"/>
    </source>
</evidence>
<feature type="domain" description="Methyl-accepting transducer" evidence="6">
    <location>
        <begin position="287"/>
        <end position="537"/>
    </location>
</feature>